<dbReference type="Gene3D" id="2.120.10.80">
    <property type="entry name" value="Kelch-type beta propeller"/>
    <property type="match status" value="2"/>
</dbReference>
<keyword evidence="2" id="KW-0677">Repeat</keyword>
<dbReference type="GeneTree" id="ENSGT00940000154664"/>
<dbReference type="SUPFAM" id="SSF117281">
    <property type="entry name" value="Kelch motif"/>
    <property type="match status" value="1"/>
</dbReference>
<dbReference type="Gene3D" id="1.25.40.420">
    <property type="match status" value="1"/>
</dbReference>
<accession>A0A8C6M460</accession>
<dbReference type="PIRSF" id="PIRSF037037">
    <property type="entry name" value="Kelch-like_protein_gigaxonin"/>
    <property type="match status" value="1"/>
</dbReference>
<dbReference type="AlphaFoldDB" id="A0A8C6M460"/>
<evidence type="ECO:0000256" key="1">
    <source>
        <dbReference type="ARBA" id="ARBA00022441"/>
    </source>
</evidence>
<dbReference type="Pfam" id="PF00651">
    <property type="entry name" value="BTB"/>
    <property type="match status" value="1"/>
</dbReference>
<dbReference type="FunFam" id="1.25.40.420:FF:000001">
    <property type="entry name" value="Kelch-like family member 12"/>
    <property type="match status" value="1"/>
</dbReference>
<name>A0A8C6M460_NOTFU</name>
<dbReference type="Gene3D" id="3.30.710.10">
    <property type="entry name" value="Potassium Channel Kv1.1, Chain A"/>
    <property type="match status" value="1"/>
</dbReference>
<dbReference type="InterPro" id="IPR000210">
    <property type="entry name" value="BTB/POZ_dom"/>
</dbReference>
<evidence type="ECO:0000259" key="3">
    <source>
        <dbReference type="PROSITE" id="PS50097"/>
    </source>
</evidence>
<dbReference type="Ensembl" id="ENSNFUT00015028024.1">
    <property type="protein sequence ID" value="ENSNFUP00015026822.1"/>
    <property type="gene ID" value="ENSNFUG00015012980.1"/>
</dbReference>
<dbReference type="SUPFAM" id="SSF54695">
    <property type="entry name" value="POZ domain"/>
    <property type="match status" value="1"/>
</dbReference>
<evidence type="ECO:0000256" key="2">
    <source>
        <dbReference type="ARBA" id="ARBA00022737"/>
    </source>
</evidence>
<evidence type="ECO:0000313" key="4">
    <source>
        <dbReference type="Ensembl" id="ENSNFUP00015026822.1"/>
    </source>
</evidence>
<dbReference type="InterPro" id="IPR015915">
    <property type="entry name" value="Kelch-typ_b-propeller"/>
</dbReference>
<dbReference type="InterPro" id="IPR011333">
    <property type="entry name" value="SKP1/BTB/POZ_sf"/>
</dbReference>
<dbReference type="PANTHER" id="PTHR45632">
    <property type="entry name" value="LD33804P"/>
    <property type="match status" value="1"/>
</dbReference>
<dbReference type="PROSITE" id="PS50097">
    <property type="entry name" value="BTB"/>
    <property type="match status" value="1"/>
</dbReference>
<organism evidence="4 5">
    <name type="scientific">Nothobranchius furzeri</name>
    <name type="common">Turquoise killifish</name>
    <dbReference type="NCBI Taxonomy" id="105023"/>
    <lineage>
        <taxon>Eukaryota</taxon>
        <taxon>Metazoa</taxon>
        <taxon>Chordata</taxon>
        <taxon>Craniata</taxon>
        <taxon>Vertebrata</taxon>
        <taxon>Euteleostomi</taxon>
        <taxon>Actinopterygii</taxon>
        <taxon>Neopterygii</taxon>
        <taxon>Teleostei</taxon>
        <taxon>Neoteleostei</taxon>
        <taxon>Acanthomorphata</taxon>
        <taxon>Ovalentaria</taxon>
        <taxon>Atherinomorphae</taxon>
        <taxon>Cyprinodontiformes</taxon>
        <taxon>Nothobranchiidae</taxon>
        <taxon>Nothobranchius</taxon>
    </lineage>
</organism>
<dbReference type="InterPro" id="IPR006652">
    <property type="entry name" value="Kelch_1"/>
</dbReference>
<evidence type="ECO:0000313" key="5">
    <source>
        <dbReference type="Proteomes" id="UP000694548"/>
    </source>
</evidence>
<feature type="domain" description="BTB" evidence="3">
    <location>
        <begin position="55"/>
        <end position="122"/>
    </location>
</feature>
<gene>
    <name evidence="4" type="primary">KLHL10</name>
</gene>
<dbReference type="InterPro" id="IPR017096">
    <property type="entry name" value="BTB-kelch_protein"/>
</dbReference>
<dbReference type="SMART" id="SM00612">
    <property type="entry name" value="Kelch"/>
    <property type="match status" value="5"/>
</dbReference>
<reference evidence="4" key="1">
    <citation type="submission" date="2014-08" db="EMBL/GenBank/DDBJ databases">
        <authorList>
            <person name="Senf B."/>
            <person name="Petzold A."/>
            <person name="Downie B.R."/>
            <person name="Koch P."/>
            <person name="Platzer M."/>
        </authorList>
    </citation>
    <scope>NUCLEOTIDE SEQUENCE [LARGE SCALE GENOMIC DNA]</scope>
    <source>
        <strain evidence="4">GRZ</strain>
    </source>
</reference>
<keyword evidence="1" id="KW-0880">Kelch repeat</keyword>
<dbReference type="Pfam" id="PF01344">
    <property type="entry name" value="Kelch_1"/>
    <property type="match status" value="4"/>
</dbReference>
<dbReference type="Pfam" id="PF07707">
    <property type="entry name" value="BACK"/>
    <property type="match status" value="1"/>
</dbReference>
<dbReference type="InterPro" id="IPR011705">
    <property type="entry name" value="BACK"/>
</dbReference>
<sequence length="557" mass="62868">MHQTSKTQGSLTILSKFGAQEGSSTLLNQCHIELRQMSTLCSSIYNELRLEDTLCDTVIRAGGGLDFKVHRLILCGCSSYFRVLFCIKPASQQQVYSFPGVSPNGMQLILDYAYTGSVTVTEDNVMELFEGAELFGIQDIVQSCYSLLLQKLCSRNCISIWKLAEQYNYTELRDKAFLYMLYHFEDIAGYSAEFLLLSGEQLADIIGRDELHVKQESAVFQAVLRWVNFAPEKHRDHMTILMSKVRLLLMPLDYLLDTETKVEQVKNNRQCLNMVIHTIKVRRESNTNRSQLRTRLPSHVLPAFGGIDNNHTTDKTELYDVRSDYWRTVFRSDKALPESSSCVYLNGSIYYIGGCENNSYLSSVQRFCLATKTWQEVGSMHKGRCSFSVVVTDSESVSHLQMFHIGSQVYVCGGRLSDGFLSSVECYNPNNNQWMLITPMTSPRAAVGVISNKDHLYVVRTGNKVITYVSTVEVYDPLLKSWETASSMIHPRCNFGIAVLEDQLFVVGGVHKNGTSSVELYDGTIDSWQPVQDLEAPRFAVGCCVVERQPDTACFLL</sequence>
<dbReference type="PANTHER" id="PTHR45632:SF3">
    <property type="entry name" value="KELCH-LIKE PROTEIN 32"/>
    <property type="match status" value="1"/>
</dbReference>
<protein>
    <submittedName>
        <fullName evidence="4">Kelch like family member 10</fullName>
    </submittedName>
</protein>
<keyword evidence="5" id="KW-1185">Reference proteome</keyword>
<dbReference type="SMART" id="SM00225">
    <property type="entry name" value="BTB"/>
    <property type="match status" value="1"/>
</dbReference>
<dbReference type="Proteomes" id="UP000694548">
    <property type="component" value="Chromosome sgr03"/>
</dbReference>
<reference evidence="4" key="3">
    <citation type="submission" date="2025-09" db="UniProtKB">
        <authorList>
            <consortium name="Ensembl"/>
        </authorList>
    </citation>
    <scope>IDENTIFICATION</scope>
</reference>
<proteinExistence type="predicted"/>
<reference evidence="4" key="2">
    <citation type="submission" date="2025-08" db="UniProtKB">
        <authorList>
            <consortium name="Ensembl"/>
        </authorList>
    </citation>
    <scope>IDENTIFICATION</scope>
</reference>
<dbReference type="SMART" id="SM00875">
    <property type="entry name" value="BACK"/>
    <property type="match status" value="1"/>
</dbReference>